<feature type="compositionally biased region" description="Polar residues" evidence="1">
    <location>
        <begin position="171"/>
        <end position="180"/>
    </location>
</feature>
<sequence length="429" mass="44515">MPENMQQDPFEDRFAAALRDTGHSIHTDDPAALVAGGRVRGRRAQLLRRTAVLGGAAGVALVGVGGALLLPGGSSDPRRTSAAASSASPGSSSAGASSSSSAGPASGDGAFSGDDILRSLKALLPEGTFSEETAQGTDSPLPPTAHVVFDDGEGAAAIGLSLGRVEPGSEQARQVTTCPDKTQVDHDGCTSDRLPDGSLLMLFQGYEYPDRRVETKWWNAELVTPEGQHVSLSEWNAPAEKDAPVSRPKPPLSVEKLKEVVTADVWRRVVDAMPESRKPSVTPEAPPAGMPGKTIADTLAGLLPEGLKVITEGGQDSGYAYLVVNDGKGASLVQINVQPGMGDLAREIFGGAETLPNGTLITVGEQPGEKGGEGVVMWTVDTLRPDGLRVVISAFNAPAQHEAATRDTPALTLAQLREIALSTRWDAGA</sequence>
<feature type="compositionally biased region" description="Low complexity" evidence="1">
    <location>
        <begin position="81"/>
        <end position="111"/>
    </location>
</feature>
<proteinExistence type="predicted"/>
<keyword evidence="2" id="KW-1133">Transmembrane helix</keyword>
<evidence type="ECO:0000313" key="4">
    <source>
        <dbReference type="Proteomes" id="UP000324308"/>
    </source>
</evidence>
<reference evidence="3 4" key="1">
    <citation type="submission" date="2019-09" db="EMBL/GenBank/DDBJ databases">
        <title>Draft genome sequence of the Ebosin-producing strain Streptomyces sp. 139.</title>
        <authorList>
            <person name="Ai L."/>
            <person name="Geng M."/>
            <person name="Ma M."/>
            <person name="Bai L."/>
        </authorList>
    </citation>
    <scope>NUCLEOTIDE SEQUENCE [LARGE SCALE GENOMIC DNA]</scope>
    <source>
        <strain evidence="3 4">139</strain>
    </source>
</reference>
<evidence type="ECO:0000256" key="1">
    <source>
        <dbReference type="SAM" id="MobiDB-lite"/>
    </source>
</evidence>
<dbReference type="RefSeq" id="WP_150152486.1">
    <property type="nucleotide sequence ID" value="NZ_CP043959.1"/>
</dbReference>
<protein>
    <recommendedName>
        <fullName evidence="5">Serine/threonine protein kinase</fullName>
    </recommendedName>
</protein>
<evidence type="ECO:0008006" key="5">
    <source>
        <dbReference type="Google" id="ProtNLM"/>
    </source>
</evidence>
<gene>
    <name evidence="3" type="ORF">F3L20_04695</name>
</gene>
<dbReference type="EMBL" id="CP043959">
    <property type="protein sequence ID" value="QER85263.1"/>
    <property type="molecule type" value="Genomic_DNA"/>
</dbReference>
<organism evidence="3 4">
    <name type="scientific">Streptomyces tendae</name>
    <dbReference type="NCBI Taxonomy" id="1932"/>
    <lineage>
        <taxon>Bacteria</taxon>
        <taxon>Bacillati</taxon>
        <taxon>Actinomycetota</taxon>
        <taxon>Actinomycetes</taxon>
        <taxon>Kitasatosporales</taxon>
        <taxon>Streptomycetaceae</taxon>
        <taxon>Streptomyces</taxon>
    </lineage>
</organism>
<evidence type="ECO:0000313" key="3">
    <source>
        <dbReference type="EMBL" id="QER85263.1"/>
    </source>
</evidence>
<keyword evidence="2" id="KW-0812">Transmembrane</keyword>
<feature type="transmembrane region" description="Helical" evidence="2">
    <location>
        <begin position="50"/>
        <end position="70"/>
    </location>
</feature>
<keyword evidence="4" id="KW-1185">Reference proteome</keyword>
<accession>A0ABX5ZKT3</accession>
<dbReference type="Proteomes" id="UP000324308">
    <property type="component" value="Chromosome"/>
</dbReference>
<evidence type="ECO:0000256" key="2">
    <source>
        <dbReference type="SAM" id="Phobius"/>
    </source>
</evidence>
<feature type="region of interest" description="Disordered" evidence="1">
    <location>
        <begin position="74"/>
        <end position="111"/>
    </location>
</feature>
<keyword evidence="2" id="KW-0472">Membrane</keyword>
<feature type="region of interest" description="Disordered" evidence="1">
    <location>
        <begin position="166"/>
        <end position="187"/>
    </location>
</feature>
<name>A0ABX5ZKT3_STRTE</name>